<organism evidence="2 3">
    <name type="scientific">Kribbella antiqua</name>
    <dbReference type="NCBI Taxonomy" id="2512217"/>
    <lineage>
        <taxon>Bacteria</taxon>
        <taxon>Bacillati</taxon>
        <taxon>Actinomycetota</taxon>
        <taxon>Actinomycetes</taxon>
        <taxon>Propionibacteriales</taxon>
        <taxon>Kribbellaceae</taxon>
        <taxon>Kribbella</taxon>
    </lineage>
</organism>
<dbReference type="Pfam" id="PF01636">
    <property type="entry name" value="APH"/>
    <property type="match status" value="1"/>
</dbReference>
<dbReference type="InterPro" id="IPR002575">
    <property type="entry name" value="Aminoglycoside_PTrfase"/>
</dbReference>
<evidence type="ECO:0000313" key="2">
    <source>
        <dbReference type="EMBL" id="TCO51064.1"/>
    </source>
</evidence>
<name>A0A4R2IZE8_9ACTN</name>
<proteinExistence type="predicted"/>
<dbReference type="InterPro" id="IPR051678">
    <property type="entry name" value="AGP_Transferase"/>
</dbReference>
<keyword evidence="3" id="KW-1185">Reference proteome</keyword>
<sequence>MPAQPVFSRLKRVNETEATARAAAVVGPIAQVEQVQGFAGNRTFRLRALSGETFYLKSGATIQAEARACELARSAGVPAPEILAAETTYLICAEVPGSPSSDDAVITEAGRGLRRLHGIRGDDGRWADRLSTPIERLDLLAGIVPDDLVRRLRVALPPFVDTVADAETVLLHSDLHPRHLYAVGNELTGVIDWGDAMYGDPLFDLARFSMAGDAALDAFLSGYGLNGVGLERTLSMYRILWSLMALHAERAAGGDWFAAHVDTITKELS</sequence>
<comment type="caution">
    <text evidence="2">The sequence shown here is derived from an EMBL/GenBank/DDBJ whole genome shotgun (WGS) entry which is preliminary data.</text>
</comment>
<accession>A0A4R2IZE8</accession>
<dbReference type="InterPro" id="IPR011009">
    <property type="entry name" value="Kinase-like_dom_sf"/>
</dbReference>
<dbReference type="Proteomes" id="UP000295573">
    <property type="component" value="Unassembled WGS sequence"/>
</dbReference>
<protein>
    <submittedName>
        <fullName evidence="2">Aminoglycoside phosphotransferase</fullName>
    </submittedName>
</protein>
<feature type="domain" description="Aminoglycoside phosphotransferase" evidence="1">
    <location>
        <begin position="35"/>
        <end position="224"/>
    </location>
</feature>
<dbReference type="EMBL" id="SLWR01000001">
    <property type="protein sequence ID" value="TCO51064.1"/>
    <property type="molecule type" value="Genomic_DNA"/>
</dbReference>
<dbReference type="GO" id="GO:0016740">
    <property type="term" value="F:transferase activity"/>
    <property type="evidence" value="ECO:0007669"/>
    <property type="project" value="UniProtKB-KW"/>
</dbReference>
<dbReference type="AlphaFoldDB" id="A0A4R2IZE8"/>
<dbReference type="SUPFAM" id="SSF56112">
    <property type="entry name" value="Protein kinase-like (PK-like)"/>
    <property type="match status" value="1"/>
</dbReference>
<dbReference type="PANTHER" id="PTHR21310">
    <property type="entry name" value="AMINOGLYCOSIDE PHOSPHOTRANSFERASE-RELATED-RELATED"/>
    <property type="match status" value="1"/>
</dbReference>
<evidence type="ECO:0000313" key="3">
    <source>
        <dbReference type="Proteomes" id="UP000295573"/>
    </source>
</evidence>
<gene>
    <name evidence="2" type="ORF">EV646_10146</name>
</gene>
<keyword evidence="2" id="KW-0808">Transferase</keyword>
<dbReference type="Gene3D" id="3.90.1200.10">
    <property type="match status" value="1"/>
</dbReference>
<reference evidence="2 3" key="1">
    <citation type="journal article" date="2015" name="Stand. Genomic Sci.">
        <title>Genomic Encyclopedia of Bacterial and Archaeal Type Strains, Phase III: the genomes of soil and plant-associated and newly described type strains.</title>
        <authorList>
            <person name="Whitman W.B."/>
            <person name="Woyke T."/>
            <person name="Klenk H.P."/>
            <person name="Zhou Y."/>
            <person name="Lilburn T.G."/>
            <person name="Beck B.J."/>
            <person name="De Vos P."/>
            <person name="Vandamme P."/>
            <person name="Eisen J.A."/>
            <person name="Garrity G."/>
            <person name="Hugenholtz P."/>
            <person name="Kyrpides N.C."/>
        </authorList>
    </citation>
    <scope>NUCLEOTIDE SEQUENCE [LARGE SCALE GENOMIC DNA]</scope>
    <source>
        <strain evidence="2 3">VKM Ac-2541</strain>
    </source>
</reference>
<evidence type="ECO:0000259" key="1">
    <source>
        <dbReference type="Pfam" id="PF01636"/>
    </source>
</evidence>